<evidence type="ECO:0000313" key="2">
    <source>
        <dbReference type="EMBL" id="KAG5581174.1"/>
    </source>
</evidence>
<sequence>MAKVLENCCSVCVDIWDVNEGNISKMYEVGSVWIRKVNNDDLSLWCIKLFMDRELGNGDEIGLYWDPSFSFLVFKLLSQTLLSFMSSNTEEESCKVNNTSQNLELTRSLLNRNGVSVHLSDIIEKNDTKKFEDKIFTFRKLSYDDFFLSIVKLIKHLGLGVGDEICYIDILIYQSQFSNYFLRRPTFTISFHQKLKKKLPKLTTLQGSDSRTSADKGLIPCPKNRSRKPMADQEKSYQ</sequence>
<dbReference type="Proteomes" id="UP000824120">
    <property type="component" value="Chromosome 10"/>
</dbReference>
<evidence type="ECO:0000313" key="3">
    <source>
        <dbReference type="Proteomes" id="UP000824120"/>
    </source>
</evidence>
<dbReference type="EMBL" id="JACXVP010000010">
    <property type="protein sequence ID" value="KAG5581174.1"/>
    <property type="molecule type" value="Genomic_DNA"/>
</dbReference>
<dbReference type="PANTHER" id="PTHR36264:SF4">
    <property type="entry name" value="TF-B3 DOMAIN-CONTAINING PROTEIN"/>
    <property type="match status" value="1"/>
</dbReference>
<dbReference type="OrthoDB" id="911161at2759"/>
<name>A0A9J5X1S5_SOLCO</name>
<dbReference type="PANTHER" id="PTHR36264">
    <property type="entry name" value="SET DOMAIN-CONTAINING PROTEIN"/>
    <property type="match status" value="1"/>
</dbReference>
<reference evidence="2 3" key="1">
    <citation type="submission" date="2020-09" db="EMBL/GenBank/DDBJ databases">
        <title>De no assembly of potato wild relative species, Solanum commersonii.</title>
        <authorList>
            <person name="Cho K."/>
        </authorList>
    </citation>
    <scope>NUCLEOTIDE SEQUENCE [LARGE SCALE GENOMIC DNA]</scope>
    <source>
        <strain evidence="2">LZ3.2</strain>
        <tissue evidence="2">Leaf</tissue>
    </source>
</reference>
<proteinExistence type="predicted"/>
<keyword evidence="3" id="KW-1185">Reference proteome</keyword>
<organism evidence="2 3">
    <name type="scientific">Solanum commersonii</name>
    <name type="common">Commerson's wild potato</name>
    <name type="synonym">Commerson's nightshade</name>
    <dbReference type="NCBI Taxonomy" id="4109"/>
    <lineage>
        <taxon>Eukaryota</taxon>
        <taxon>Viridiplantae</taxon>
        <taxon>Streptophyta</taxon>
        <taxon>Embryophyta</taxon>
        <taxon>Tracheophyta</taxon>
        <taxon>Spermatophyta</taxon>
        <taxon>Magnoliopsida</taxon>
        <taxon>eudicotyledons</taxon>
        <taxon>Gunneridae</taxon>
        <taxon>Pentapetalae</taxon>
        <taxon>asterids</taxon>
        <taxon>lamiids</taxon>
        <taxon>Solanales</taxon>
        <taxon>Solanaceae</taxon>
        <taxon>Solanoideae</taxon>
        <taxon>Solaneae</taxon>
        <taxon>Solanum</taxon>
    </lineage>
</organism>
<evidence type="ECO:0000256" key="1">
    <source>
        <dbReference type="SAM" id="MobiDB-lite"/>
    </source>
</evidence>
<feature type="compositionally biased region" description="Basic and acidic residues" evidence="1">
    <location>
        <begin position="229"/>
        <end position="238"/>
    </location>
</feature>
<protein>
    <submittedName>
        <fullName evidence="2">Uncharacterized protein</fullName>
    </submittedName>
</protein>
<gene>
    <name evidence="2" type="ORF">H5410_051801</name>
</gene>
<accession>A0A9J5X1S5</accession>
<feature type="region of interest" description="Disordered" evidence="1">
    <location>
        <begin position="204"/>
        <end position="238"/>
    </location>
</feature>
<dbReference type="AlphaFoldDB" id="A0A9J5X1S5"/>
<comment type="caution">
    <text evidence="2">The sequence shown here is derived from an EMBL/GenBank/DDBJ whole genome shotgun (WGS) entry which is preliminary data.</text>
</comment>